<proteinExistence type="predicted"/>
<dbReference type="InterPro" id="IPR007169">
    <property type="entry name" value="RemA-like"/>
</dbReference>
<evidence type="ECO:0000313" key="1">
    <source>
        <dbReference type="EMBL" id="PNR96538.1"/>
    </source>
</evidence>
<organism evidence="1 2">
    <name type="scientific">Petrotoga olearia DSM 13574</name>
    <dbReference type="NCBI Taxonomy" id="1122955"/>
    <lineage>
        <taxon>Bacteria</taxon>
        <taxon>Thermotogati</taxon>
        <taxon>Thermotogota</taxon>
        <taxon>Thermotogae</taxon>
        <taxon>Petrotogales</taxon>
        <taxon>Petrotogaceae</taxon>
        <taxon>Petrotoga</taxon>
    </lineage>
</organism>
<accession>A0A2K1P169</accession>
<sequence>MFISVGKGVFVPTERIHSVVPDSFVQFGKIKKIYQGIDVLTQFENEAELENSPPPLNASVSLIDASYGKAVKSIIYMDSGQIVLTALESKKIIEKIKKGRR</sequence>
<dbReference type="Proteomes" id="UP000236434">
    <property type="component" value="Unassembled WGS sequence"/>
</dbReference>
<comment type="caution">
    <text evidence="1">The sequence shown here is derived from an EMBL/GenBank/DDBJ whole genome shotgun (WGS) entry which is preliminary data.</text>
</comment>
<reference evidence="1 2" key="1">
    <citation type="submission" date="2013-12" db="EMBL/GenBank/DDBJ databases">
        <title>Comparative genomics of Petrotoga isolates.</title>
        <authorList>
            <person name="Nesbo C.L."/>
            <person name="Charchuk R."/>
            <person name="Chow K."/>
        </authorList>
    </citation>
    <scope>NUCLEOTIDE SEQUENCE [LARGE SCALE GENOMIC DNA]</scope>
    <source>
        <strain evidence="1 2">DSM 13574</strain>
    </source>
</reference>
<dbReference type="RefSeq" id="WP_103066796.1">
    <property type="nucleotide sequence ID" value="NZ_AZRL01000012.1"/>
</dbReference>
<gene>
    <name evidence="1" type="ORF">X929_04280</name>
</gene>
<dbReference type="AlphaFoldDB" id="A0A2K1P169"/>
<name>A0A2K1P169_9BACT</name>
<evidence type="ECO:0000313" key="2">
    <source>
        <dbReference type="Proteomes" id="UP000236434"/>
    </source>
</evidence>
<dbReference type="OrthoDB" id="47046at2"/>
<dbReference type="EMBL" id="AZRL01000012">
    <property type="protein sequence ID" value="PNR96538.1"/>
    <property type="molecule type" value="Genomic_DNA"/>
</dbReference>
<dbReference type="Pfam" id="PF04025">
    <property type="entry name" value="RemA-like"/>
    <property type="match status" value="1"/>
</dbReference>
<protein>
    <submittedName>
        <fullName evidence="1">Uncharacterized protein</fullName>
    </submittedName>
</protein>